<gene>
    <name evidence="1" type="ORF">ACFODZ_15190</name>
</gene>
<proteinExistence type="predicted"/>
<comment type="caution">
    <text evidence="1">The sequence shown here is derived from an EMBL/GenBank/DDBJ whole genome shotgun (WGS) entry which is preliminary data.</text>
</comment>
<sequence>MTLCPYALVSSCSKCPIVKVCPLKGVIGDHQSADRKEKGSDKERKN</sequence>
<accession>A0ABV7JFK9</accession>
<reference evidence="2" key="1">
    <citation type="journal article" date="2019" name="Int. J. Syst. Evol. Microbiol.">
        <title>The Global Catalogue of Microorganisms (GCM) 10K type strain sequencing project: providing services to taxonomists for standard genome sequencing and annotation.</title>
        <authorList>
            <consortium name="The Broad Institute Genomics Platform"/>
            <consortium name="The Broad Institute Genome Sequencing Center for Infectious Disease"/>
            <person name="Wu L."/>
            <person name="Ma J."/>
        </authorList>
    </citation>
    <scope>NUCLEOTIDE SEQUENCE [LARGE SCALE GENOMIC DNA]</scope>
    <source>
        <strain evidence="2">KCTC 42953</strain>
    </source>
</reference>
<evidence type="ECO:0008006" key="3">
    <source>
        <dbReference type="Google" id="ProtNLM"/>
    </source>
</evidence>
<dbReference type="RefSeq" id="WP_198538262.1">
    <property type="nucleotide sequence ID" value="NZ_JBHRTS010000009.1"/>
</dbReference>
<dbReference type="Proteomes" id="UP001595533">
    <property type="component" value="Unassembled WGS sequence"/>
</dbReference>
<evidence type="ECO:0000313" key="1">
    <source>
        <dbReference type="EMBL" id="MFC3195598.1"/>
    </source>
</evidence>
<evidence type="ECO:0000313" key="2">
    <source>
        <dbReference type="Proteomes" id="UP001595533"/>
    </source>
</evidence>
<dbReference type="EMBL" id="JBHRTS010000009">
    <property type="protein sequence ID" value="MFC3195598.1"/>
    <property type="molecule type" value="Genomic_DNA"/>
</dbReference>
<keyword evidence="2" id="KW-1185">Reference proteome</keyword>
<organism evidence="1 2">
    <name type="scientific">Marinicella sediminis</name>
    <dbReference type="NCBI Taxonomy" id="1792834"/>
    <lineage>
        <taxon>Bacteria</taxon>
        <taxon>Pseudomonadati</taxon>
        <taxon>Pseudomonadota</taxon>
        <taxon>Gammaproteobacteria</taxon>
        <taxon>Lysobacterales</taxon>
        <taxon>Marinicellaceae</taxon>
        <taxon>Marinicella</taxon>
    </lineage>
</organism>
<protein>
    <recommendedName>
        <fullName evidence="3">4Fe-4S ferredoxin-type domain-containing protein</fullName>
    </recommendedName>
</protein>
<name>A0ABV7JFK9_9GAMM</name>